<feature type="compositionally biased region" description="Basic and acidic residues" evidence="1">
    <location>
        <begin position="68"/>
        <end position="78"/>
    </location>
</feature>
<dbReference type="Proteomes" id="UP001066276">
    <property type="component" value="Chromosome 6"/>
</dbReference>
<reference evidence="2" key="1">
    <citation type="journal article" date="2022" name="bioRxiv">
        <title>Sequencing and chromosome-scale assembly of the giantPleurodeles waltlgenome.</title>
        <authorList>
            <person name="Brown T."/>
            <person name="Elewa A."/>
            <person name="Iarovenko S."/>
            <person name="Subramanian E."/>
            <person name="Araus A.J."/>
            <person name="Petzold A."/>
            <person name="Susuki M."/>
            <person name="Suzuki K.-i.T."/>
            <person name="Hayashi T."/>
            <person name="Toyoda A."/>
            <person name="Oliveira C."/>
            <person name="Osipova E."/>
            <person name="Leigh N.D."/>
            <person name="Simon A."/>
            <person name="Yun M.H."/>
        </authorList>
    </citation>
    <scope>NUCLEOTIDE SEQUENCE</scope>
    <source>
        <strain evidence="2">20211129_DDA</strain>
        <tissue evidence="2">Liver</tissue>
    </source>
</reference>
<gene>
    <name evidence="2" type="ORF">NDU88_002807</name>
</gene>
<accession>A0AAV7QB19</accession>
<protein>
    <submittedName>
        <fullName evidence="2">Uncharacterized protein</fullName>
    </submittedName>
</protein>
<evidence type="ECO:0000313" key="3">
    <source>
        <dbReference type="Proteomes" id="UP001066276"/>
    </source>
</evidence>
<evidence type="ECO:0000256" key="1">
    <source>
        <dbReference type="SAM" id="MobiDB-lite"/>
    </source>
</evidence>
<feature type="region of interest" description="Disordered" evidence="1">
    <location>
        <begin position="1"/>
        <end position="43"/>
    </location>
</feature>
<feature type="compositionally biased region" description="Basic residues" evidence="1">
    <location>
        <begin position="31"/>
        <end position="42"/>
    </location>
</feature>
<feature type="region of interest" description="Disordered" evidence="1">
    <location>
        <begin position="68"/>
        <end position="134"/>
    </location>
</feature>
<name>A0AAV7QB19_PLEWA</name>
<dbReference type="EMBL" id="JANPWB010000010">
    <property type="protein sequence ID" value="KAJ1136390.1"/>
    <property type="molecule type" value="Genomic_DNA"/>
</dbReference>
<comment type="caution">
    <text evidence="2">The sequence shown here is derived from an EMBL/GenBank/DDBJ whole genome shotgun (WGS) entry which is preliminary data.</text>
</comment>
<feature type="compositionally biased region" description="Basic and acidic residues" evidence="1">
    <location>
        <begin position="1"/>
        <end position="11"/>
    </location>
</feature>
<sequence length="134" mass="14894">MRAPGEGRKGACETQLARGSPTEEGQGPAKAHQRKRGGKRCPRALGYIGLMGPMRREEGDCETYPAWGRHEVKGEPSHRKVPKTASPDPAKAQRRQRRGERCPQGPEYISRAGPRRREEGGPRYLLGSGPRRAW</sequence>
<evidence type="ECO:0000313" key="2">
    <source>
        <dbReference type="EMBL" id="KAJ1136390.1"/>
    </source>
</evidence>
<dbReference type="AlphaFoldDB" id="A0AAV7QB19"/>
<proteinExistence type="predicted"/>
<keyword evidence="3" id="KW-1185">Reference proteome</keyword>
<organism evidence="2 3">
    <name type="scientific">Pleurodeles waltl</name>
    <name type="common">Iberian ribbed newt</name>
    <dbReference type="NCBI Taxonomy" id="8319"/>
    <lineage>
        <taxon>Eukaryota</taxon>
        <taxon>Metazoa</taxon>
        <taxon>Chordata</taxon>
        <taxon>Craniata</taxon>
        <taxon>Vertebrata</taxon>
        <taxon>Euteleostomi</taxon>
        <taxon>Amphibia</taxon>
        <taxon>Batrachia</taxon>
        <taxon>Caudata</taxon>
        <taxon>Salamandroidea</taxon>
        <taxon>Salamandridae</taxon>
        <taxon>Pleurodelinae</taxon>
        <taxon>Pleurodeles</taxon>
    </lineage>
</organism>